<dbReference type="InterPro" id="IPR000198">
    <property type="entry name" value="RhoGAP_dom"/>
</dbReference>
<dbReference type="Proteomes" id="UP001201980">
    <property type="component" value="Unassembled WGS sequence"/>
</dbReference>
<dbReference type="SMART" id="SM00324">
    <property type="entry name" value="RhoGAP"/>
    <property type="match status" value="1"/>
</dbReference>
<feature type="compositionally biased region" description="Polar residues" evidence="2">
    <location>
        <begin position="511"/>
        <end position="531"/>
    </location>
</feature>
<evidence type="ECO:0000259" key="3">
    <source>
        <dbReference type="PROSITE" id="PS50238"/>
    </source>
</evidence>
<dbReference type="InterPro" id="IPR008936">
    <property type="entry name" value="Rho_GTPase_activation_prot"/>
</dbReference>
<comment type="caution">
    <text evidence="4">The sequence shown here is derived from an EMBL/GenBank/DDBJ whole genome shotgun (WGS) entry which is preliminary data.</text>
</comment>
<feature type="compositionally biased region" description="Polar residues" evidence="2">
    <location>
        <begin position="561"/>
        <end position="572"/>
    </location>
</feature>
<dbReference type="CDD" id="cd04396">
    <property type="entry name" value="RhoGAP_fSAC7_BAG7"/>
    <property type="match status" value="1"/>
</dbReference>
<keyword evidence="1" id="KW-0343">GTPase activation</keyword>
<accession>A0AAD5WMV1</accession>
<dbReference type="AlphaFoldDB" id="A0AAD5WMV1"/>
<sequence length="646" mass="69133">MTSAVPINAPPHGAPEAPPNNSIPPQSQSQRQQQQPAPPAVAAAILAPPPQQQQQQHHHQQQQQQNFAPPLPAPVSTAQNAQNASPPSRMDLKSWWKGFQLKKAPHQDNNQQQGQGSDPLLDFPPSPNQRAMSIFHEDVERPAKPSRLRRLLGRSQQAQQEQSSILASARSAGGAGGGGAPPAGNNACNNTNKTSPPSKFAHLFGSSQSSLKRNENQDQQAENATDTPHRGIFGVPLHESIRYANVAISLVDENGDSYIYGYVPIVVAKCGVYLKEKGAYEAKPFYRPIVAATGVEGIFRLSGSEKRIKELKTIFDSPDRYGKGLVWDGYTVHDAANVFRRYLNDLPEPVVPLELYERFREPLQGATKRTMNDGDGPQFIEDFDLGGVIHKYQNLIMELPPLNRQLLLYILDLLAVFAAKADENRMTSQNLAAVFSPGIISHPNHAMAPEEYRLNQCVLIFLIENQDHFLIGMTAPPGTETAAITADTQPSTTETATSASDAATPPVEANLTPTTMPTAALSNAAAPQSFPTIPEKSNPGAGPAEGSASVGSEADGAGSPDASTQLMTTSNASIPIITTPPESETPKAQEPTANHDDPLSSPSSTNGLSRSKSVPNSGRKKLQKPRPVGGNTSAQSSQISLGAPKS</sequence>
<feature type="compositionally biased region" description="Low complexity" evidence="2">
    <location>
        <begin position="23"/>
        <end position="46"/>
    </location>
</feature>
<feature type="compositionally biased region" description="Polar residues" evidence="2">
    <location>
        <begin position="76"/>
        <end position="86"/>
    </location>
</feature>
<dbReference type="GO" id="GO:0007165">
    <property type="term" value="P:signal transduction"/>
    <property type="evidence" value="ECO:0007669"/>
    <property type="project" value="InterPro"/>
</dbReference>
<dbReference type="EMBL" id="JAKWBI020000565">
    <property type="protein sequence ID" value="KAJ2893797.1"/>
    <property type="molecule type" value="Genomic_DNA"/>
</dbReference>
<feature type="compositionally biased region" description="Polar residues" evidence="2">
    <location>
        <begin position="188"/>
        <end position="197"/>
    </location>
</feature>
<proteinExistence type="predicted"/>
<dbReference type="Pfam" id="PF00620">
    <property type="entry name" value="RhoGAP"/>
    <property type="match status" value="1"/>
</dbReference>
<dbReference type="GO" id="GO:0005938">
    <property type="term" value="C:cell cortex"/>
    <property type="evidence" value="ECO:0007669"/>
    <property type="project" value="TreeGrafter"/>
</dbReference>
<dbReference type="PANTHER" id="PTHR15228:SF25">
    <property type="entry name" value="F-BAR DOMAIN-CONTAINING PROTEIN"/>
    <property type="match status" value="1"/>
</dbReference>
<dbReference type="GO" id="GO:0060237">
    <property type="term" value="P:regulation of fungal-type cell wall organization"/>
    <property type="evidence" value="ECO:0007669"/>
    <property type="project" value="TreeGrafter"/>
</dbReference>
<protein>
    <submittedName>
        <fullName evidence="4">Rho-GTPase-activating protein 5 like</fullName>
    </submittedName>
</protein>
<organism evidence="4 5">
    <name type="scientific">Zalerion maritima</name>
    <dbReference type="NCBI Taxonomy" id="339359"/>
    <lineage>
        <taxon>Eukaryota</taxon>
        <taxon>Fungi</taxon>
        <taxon>Dikarya</taxon>
        <taxon>Ascomycota</taxon>
        <taxon>Pezizomycotina</taxon>
        <taxon>Sordariomycetes</taxon>
        <taxon>Lulworthiomycetidae</taxon>
        <taxon>Lulworthiales</taxon>
        <taxon>Lulworthiaceae</taxon>
        <taxon>Zalerion</taxon>
    </lineage>
</organism>
<feature type="region of interest" description="Disordered" evidence="2">
    <location>
        <begin position="151"/>
        <end position="231"/>
    </location>
</feature>
<feature type="compositionally biased region" description="Polar residues" evidence="2">
    <location>
        <begin position="630"/>
        <end position="640"/>
    </location>
</feature>
<evidence type="ECO:0000313" key="4">
    <source>
        <dbReference type="EMBL" id="KAJ2893797.1"/>
    </source>
</evidence>
<feature type="compositionally biased region" description="Low complexity" evidence="2">
    <location>
        <begin position="107"/>
        <end position="118"/>
    </location>
</feature>
<dbReference type="PANTHER" id="PTHR15228">
    <property type="entry name" value="SPERMATHECAL PHYSIOLOGY VARIANT"/>
    <property type="match status" value="1"/>
</dbReference>
<feature type="compositionally biased region" description="Polar residues" evidence="2">
    <location>
        <begin position="600"/>
        <end position="616"/>
    </location>
</feature>
<dbReference type="InterPro" id="IPR051025">
    <property type="entry name" value="RhoGAP"/>
</dbReference>
<feature type="compositionally biased region" description="Low complexity" evidence="2">
    <location>
        <begin position="486"/>
        <end position="506"/>
    </location>
</feature>
<feature type="compositionally biased region" description="Polar residues" evidence="2">
    <location>
        <begin position="205"/>
        <end position="226"/>
    </location>
</feature>
<feature type="region of interest" description="Disordered" evidence="2">
    <location>
        <begin position="486"/>
        <end position="646"/>
    </location>
</feature>
<name>A0AAD5WMV1_9PEZI</name>
<dbReference type="SUPFAM" id="SSF48350">
    <property type="entry name" value="GTPase activation domain, GAP"/>
    <property type="match status" value="1"/>
</dbReference>
<evidence type="ECO:0000256" key="1">
    <source>
        <dbReference type="ARBA" id="ARBA00022468"/>
    </source>
</evidence>
<feature type="domain" description="Rho-GAP" evidence="3">
    <location>
        <begin position="248"/>
        <end position="470"/>
    </location>
</feature>
<dbReference type="GO" id="GO:0005096">
    <property type="term" value="F:GTPase activator activity"/>
    <property type="evidence" value="ECO:0007669"/>
    <property type="project" value="UniProtKB-KW"/>
</dbReference>
<evidence type="ECO:0000313" key="5">
    <source>
        <dbReference type="Proteomes" id="UP001201980"/>
    </source>
</evidence>
<feature type="compositionally biased region" description="Pro residues" evidence="2">
    <location>
        <begin position="8"/>
        <end position="22"/>
    </location>
</feature>
<dbReference type="Gene3D" id="1.10.555.10">
    <property type="entry name" value="Rho GTPase activation protein"/>
    <property type="match status" value="1"/>
</dbReference>
<feature type="region of interest" description="Disordered" evidence="2">
    <location>
        <begin position="1"/>
        <end position="130"/>
    </location>
</feature>
<keyword evidence="5" id="KW-1185">Reference proteome</keyword>
<dbReference type="PROSITE" id="PS50238">
    <property type="entry name" value="RHOGAP"/>
    <property type="match status" value="1"/>
</dbReference>
<evidence type="ECO:0000256" key="2">
    <source>
        <dbReference type="SAM" id="MobiDB-lite"/>
    </source>
</evidence>
<reference evidence="4" key="1">
    <citation type="submission" date="2022-07" db="EMBL/GenBank/DDBJ databases">
        <title>Draft genome sequence of Zalerion maritima ATCC 34329, a (micro)plastics degrading marine fungus.</title>
        <authorList>
            <person name="Paco A."/>
            <person name="Goncalves M.F.M."/>
            <person name="Rocha-Santos T.A.P."/>
            <person name="Alves A."/>
        </authorList>
    </citation>
    <scope>NUCLEOTIDE SEQUENCE</scope>
    <source>
        <strain evidence="4">ATCC 34329</strain>
    </source>
</reference>
<gene>
    <name evidence="4" type="ORF">MKZ38_008222</name>
</gene>
<feature type="compositionally biased region" description="Low complexity" evidence="2">
    <location>
        <begin position="573"/>
        <end position="582"/>
    </location>
</feature>